<comment type="caution">
    <text evidence="2">The sequence shown here is derived from an EMBL/GenBank/DDBJ whole genome shotgun (WGS) entry which is preliminary data.</text>
</comment>
<dbReference type="AlphaFoldDB" id="A0AAE1Q4T8"/>
<keyword evidence="3" id="KW-1185">Reference proteome</keyword>
<accession>A0AAE1Q4T8</accession>
<feature type="compositionally biased region" description="Basic and acidic residues" evidence="1">
    <location>
        <begin position="293"/>
        <end position="308"/>
    </location>
</feature>
<protein>
    <submittedName>
        <fullName evidence="2">Uncharacterized protein</fullName>
    </submittedName>
</protein>
<organism evidence="2 3">
    <name type="scientific">Petrolisthes manimaculis</name>
    <dbReference type="NCBI Taxonomy" id="1843537"/>
    <lineage>
        <taxon>Eukaryota</taxon>
        <taxon>Metazoa</taxon>
        <taxon>Ecdysozoa</taxon>
        <taxon>Arthropoda</taxon>
        <taxon>Crustacea</taxon>
        <taxon>Multicrustacea</taxon>
        <taxon>Malacostraca</taxon>
        <taxon>Eumalacostraca</taxon>
        <taxon>Eucarida</taxon>
        <taxon>Decapoda</taxon>
        <taxon>Pleocyemata</taxon>
        <taxon>Anomura</taxon>
        <taxon>Galatheoidea</taxon>
        <taxon>Porcellanidae</taxon>
        <taxon>Petrolisthes</taxon>
    </lineage>
</organism>
<feature type="compositionally biased region" description="Low complexity" evidence="1">
    <location>
        <begin position="267"/>
        <end position="289"/>
    </location>
</feature>
<dbReference type="EMBL" id="JAWZYT010000681">
    <property type="protein sequence ID" value="KAK4320265.1"/>
    <property type="molecule type" value="Genomic_DNA"/>
</dbReference>
<feature type="compositionally biased region" description="Polar residues" evidence="1">
    <location>
        <begin position="245"/>
        <end position="255"/>
    </location>
</feature>
<evidence type="ECO:0000313" key="2">
    <source>
        <dbReference type="EMBL" id="KAK4320265.1"/>
    </source>
</evidence>
<feature type="region of interest" description="Disordered" evidence="1">
    <location>
        <begin position="26"/>
        <end position="75"/>
    </location>
</feature>
<evidence type="ECO:0000256" key="1">
    <source>
        <dbReference type="SAM" id="MobiDB-lite"/>
    </source>
</evidence>
<feature type="compositionally biased region" description="Low complexity" evidence="1">
    <location>
        <begin position="65"/>
        <end position="75"/>
    </location>
</feature>
<feature type="compositionally biased region" description="Polar residues" evidence="1">
    <location>
        <begin position="173"/>
        <end position="185"/>
    </location>
</feature>
<feature type="region of interest" description="Disordered" evidence="1">
    <location>
        <begin position="364"/>
        <end position="535"/>
    </location>
</feature>
<reference evidence="2" key="1">
    <citation type="submission" date="2023-11" db="EMBL/GenBank/DDBJ databases">
        <title>Genome assemblies of two species of porcelain crab, Petrolisthes cinctipes and Petrolisthes manimaculis (Anomura: Porcellanidae).</title>
        <authorList>
            <person name="Angst P."/>
        </authorList>
    </citation>
    <scope>NUCLEOTIDE SEQUENCE</scope>
    <source>
        <strain evidence="2">PB745_02</strain>
        <tissue evidence="2">Gill</tissue>
    </source>
</reference>
<feature type="compositionally biased region" description="Low complexity" evidence="1">
    <location>
        <begin position="376"/>
        <end position="393"/>
    </location>
</feature>
<feature type="region of interest" description="Disordered" evidence="1">
    <location>
        <begin position="172"/>
        <end position="308"/>
    </location>
</feature>
<feature type="compositionally biased region" description="Low complexity" evidence="1">
    <location>
        <begin position="606"/>
        <end position="643"/>
    </location>
</feature>
<proteinExistence type="predicted"/>
<name>A0AAE1Q4T8_9EUCA</name>
<dbReference type="Proteomes" id="UP001292094">
    <property type="component" value="Unassembled WGS sequence"/>
</dbReference>
<feature type="compositionally biased region" description="Low complexity" evidence="1">
    <location>
        <begin position="517"/>
        <end position="530"/>
    </location>
</feature>
<feature type="compositionally biased region" description="Low complexity" evidence="1">
    <location>
        <begin position="194"/>
        <end position="235"/>
    </location>
</feature>
<gene>
    <name evidence="2" type="ORF">Pmani_008874</name>
</gene>
<evidence type="ECO:0000313" key="3">
    <source>
        <dbReference type="Proteomes" id="UP001292094"/>
    </source>
</evidence>
<feature type="compositionally biased region" description="Pro residues" evidence="1">
    <location>
        <begin position="667"/>
        <end position="685"/>
    </location>
</feature>
<feature type="compositionally biased region" description="Basic residues" evidence="1">
    <location>
        <begin position="645"/>
        <end position="655"/>
    </location>
</feature>
<feature type="region of interest" description="Disordered" evidence="1">
    <location>
        <begin position="592"/>
        <end position="690"/>
    </location>
</feature>
<sequence length="825" mass="89359">MWASEDSADDEFVFVANKTVRVIDREGNGWTHTPQPRRPHAPRLNQPIPTTLELGPAPGPRTWPASVTTTTARSRATPLPPELIELLPEHLRENTVPDYTANTITTTTARTRPHRPPLPTGYSSGDYCNLEDLITSSTHTTSNTTTPKHPPTTNYDFLSELSELVSWDIKPASQDQSVRSGSVSLTRPAVRTHPTPTTASNTAPAALALTDSGISSGSSSSSSGGSSSVSSRSSSNKSLVKEGCVTTQGGRQWQPLSPKFNRDAPNTTPTPTTSIFTPSPSHHPPASTSDQVAKNEEKNSTSHHHEVSNIHSPLVHHFRAANISGDVCVSEYGGQLPHTRHVTSAYTTITGDSQANLSHTPNSLFIVEDSPPVEQGRSSVRGVSGSKGGVRTSPAPRQPMNCTPKQNPHPHPNSAYNDVRATTPPSSPELRRAWNVVGVPPAPRVDTGRGSPVLTRTRHGSGSHSDPDVIYDNLIVRRSPTPPHSSTNLSSRRRFHDPHDPVVGKPPSPPMQRRASRSPTPASSSRPSSPQCLAYHPSQDMRQAGCWVNMWGSSPHLCQEATGTHYYPTCVYNVPPPPPPCSLVCGARSHSCDRLPVRPSPPSSPTPYNSSGRRSPSPWRSGSASPAPPGSRHSPSPDRTSGRPPRPRRPPHRKSKTVEVGYLGLTSPPPPPHLTHLPGPPPPTTPTHSSIRALSYLPVQPLSSTTTTTTMCGQSQDRHMMMARQQYNHNMINDHHCVECDNGDVLEVGCHQQQQHHHHHHHCNTTPCVTPTPYNGPMCLTSPCVTPPPLSHPSPVKELTNGTKHKVTYKSSIYKCMKNLLRPTH</sequence>